<comment type="caution">
    <text evidence="2">The sequence shown here is derived from an EMBL/GenBank/DDBJ whole genome shotgun (WGS) entry which is preliminary data.</text>
</comment>
<dbReference type="PATRIC" id="fig|1263870.3.peg.5609"/>
<organism evidence="2 3">
    <name type="scientific">Rhodopirellula sallentina SM41</name>
    <dbReference type="NCBI Taxonomy" id="1263870"/>
    <lineage>
        <taxon>Bacteria</taxon>
        <taxon>Pseudomonadati</taxon>
        <taxon>Planctomycetota</taxon>
        <taxon>Planctomycetia</taxon>
        <taxon>Pirellulales</taxon>
        <taxon>Pirellulaceae</taxon>
        <taxon>Rhodopirellula</taxon>
    </lineage>
</organism>
<dbReference type="EMBL" id="ANOH01000364">
    <property type="protein sequence ID" value="EMI53319.1"/>
    <property type="molecule type" value="Genomic_DNA"/>
</dbReference>
<keyword evidence="3" id="KW-1185">Reference proteome</keyword>
<evidence type="ECO:0000313" key="2">
    <source>
        <dbReference type="EMBL" id="EMI53319.1"/>
    </source>
</evidence>
<name>M5TWA9_9BACT</name>
<gene>
    <name evidence="2" type="ORF">RSSM_05292</name>
</gene>
<reference evidence="2 3" key="1">
    <citation type="journal article" date="2013" name="Mar. Genomics">
        <title>Expression of sulfatases in Rhodopirellula baltica and the diversity of sulfatases in the genus Rhodopirellula.</title>
        <authorList>
            <person name="Wegner C.E."/>
            <person name="Richter-Heitmann T."/>
            <person name="Klindworth A."/>
            <person name="Klockow C."/>
            <person name="Richter M."/>
            <person name="Achstetter T."/>
            <person name="Glockner F.O."/>
            <person name="Harder J."/>
        </authorList>
    </citation>
    <scope>NUCLEOTIDE SEQUENCE [LARGE SCALE GENOMIC DNA]</scope>
    <source>
        <strain evidence="2 3">SM41</strain>
    </source>
</reference>
<evidence type="ECO:0000256" key="1">
    <source>
        <dbReference type="SAM" id="MobiDB-lite"/>
    </source>
</evidence>
<feature type="region of interest" description="Disordered" evidence="1">
    <location>
        <begin position="1"/>
        <end position="71"/>
    </location>
</feature>
<dbReference type="Proteomes" id="UP000011885">
    <property type="component" value="Unassembled WGS sequence"/>
</dbReference>
<protein>
    <submittedName>
        <fullName evidence="2">Uncharacterized protein</fullName>
    </submittedName>
</protein>
<feature type="compositionally biased region" description="Polar residues" evidence="1">
    <location>
        <begin position="1"/>
        <end position="31"/>
    </location>
</feature>
<proteinExistence type="predicted"/>
<dbReference type="AlphaFoldDB" id="M5TWA9"/>
<evidence type="ECO:0000313" key="3">
    <source>
        <dbReference type="Proteomes" id="UP000011885"/>
    </source>
</evidence>
<accession>M5TWA9</accession>
<sequence>MLRINGQSGTPNAVSVPNSKPKTQFLCQPQTDPEVLQRCPERRLQYDTASRVFPDEQTDRLPTNPHGLLAR</sequence>